<dbReference type="Gene3D" id="2.60.300.12">
    <property type="entry name" value="HesB-like domain"/>
    <property type="match status" value="1"/>
</dbReference>
<reference evidence="2" key="1">
    <citation type="journal article" date="2019" name="Int. J. Syst. Evol. Microbiol.">
        <title>The Global Catalogue of Microorganisms (GCM) 10K type strain sequencing project: providing services to taxonomists for standard genome sequencing and annotation.</title>
        <authorList>
            <consortium name="The Broad Institute Genomics Platform"/>
            <consortium name="The Broad Institute Genome Sequencing Center for Infectious Disease"/>
            <person name="Wu L."/>
            <person name="Ma J."/>
        </authorList>
    </citation>
    <scope>NUCLEOTIDE SEQUENCE [LARGE SCALE GENOMIC DNA]</scope>
    <source>
        <strain evidence="2">WYCCWR 12678</strain>
    </source>
</reference>
<organism evidence="1 2">
    <name type="scientific">Effusibacillus consociatus</name>
    <dbReference type="NCBI Taxonomy" id="1117041"/>
    <lineage>
        <taxon>Bacteria</taxon>
        <taxon>Bacillati</taxon>
        <taxon>Bacillota</taxon>
        <taxon>Bacilli</taxon>
        <taxon>Bacillales</taxon>
        <taxon>Alicyclobacillaceae</taxon>
        <taxon>Effusibacillus</taxon>
    </lineage>
</organism>
<dbReference type="InterPro" id="IPR035903">
    <property type="entry name" value="HesB-like_dom_sf"/>
</dbReference>
<protein>
    <submittedName>
        <fullName evidence="1">Uncharacterized protein</fullName>
    </submittedName>
</protein>
<dbReference type="RefSeq" id="WP_380027568.1">
    <property type="nucleotide sequence ID" value="NZ_JBHSHC010000120.1"/>
</dbReference>
<sequence length="56" mass="6370">MTLDESQAQDRQIEAKGLRFLFDPFAASQIDGVQIDYDEFEDDFSVRVPNVPQSSC</sequence>
<evidence type="ECO:0000313" key="2">
    <source>
        <dbReference type="Proteomes" id="UP001596002"/>
    </source>
</evidence>
<gene>
    <name evidence="1" type="ORF">ACFO8Q_18160</name>
</gene>
<dbReference type="EMBL" id="JBHSHC010000120">
    <property type="protein sequence ID" value="MFC4769257.1"/>
    <property type="molecule type" value="Genomic_DNA"/>
</dbReference>
<evidence type="ECO:0000313" key="1">
    <source>
        <dbReference type="EMBL" id="MFC4769257.1"/>
    </source>
</evidence>
<proteinExistence type="predicted"/>
<keyword evidence="2" id="KW-1185">Reference proteome</keyword>
<comment type="caution">
    <text evidence="1">The sequence shown here is derived from an EMBL/GenBank/DDBJ whole genome shotgun (WGS) entry which is preliminary data.</text>
</comment>
<accession>A0ABV9Q9F7</accession>
<name>A0ABV9Q9F7_9BACL</name>
<dbReference type="Proteomes" id="UP001596002">
    <property type="component" value="Unassembled WGS sequence"/>
</dbReference>